<comment type="caution">
    <text evidence="5">The sequence shown here is derived from an EMBL/GenBank/DDBJ whole genome shotgun (WGS) entry which is preliminary data.</text>
</comment>
<dbReference type="Proteomes" id="UP000521943">
    <property type="component" value="Unassembled WGS sequence"/>
</dbReference>
<keyword evidence="6" id="KW-1185">Reference proteome</keyword>
<dbReference type="SUPFAM" id="SSF53474">
    <property type="entry name" value="alpha/beta-Hydrolases"/>
    <property type="match status" value="1"/>
</dbReference>
<proteinExistence type="inferred from homology"/>
<dbReference type="OrthoDB" id="408631at2759"/>
<dbReference type="InterPro" id="IPR029058">
    <property type="entry name" value="AB_hydrolase_fold"/>
</dbReference>
<feature type="signal peptide" evidence="3">
    <location>
        <begin position="1"/>
        <end position="18"/>
    </location>
</feature>
<protein>
    <recommendedName>
        <fullName evidence="3">Carboxylic ester hydrolase</fullName>
        <ecNumber evidence="3">3.1.1.-</ecNumber>
    </recommendedName>
</protein>
<evidence type="ECO:0000313" key="6">
    <source>
        <dbReference type="Proteomes" id="UP000521943"/>
    </source>
</evidence>
<feature type="chain" id="PRO_5034674312" description="Carboxylic ester hydrolase" evidence="3">
    <location>
        <begin position="19"/>
        <end position="445"/>
    </location>
</feature>
<feature type="domain" description="Carboxylesterase type B" evidence="4">
    <location>
        <begin position="348"/>
        <end position="435"/>
    </location>
</feature>
<dbReference type="InterPro" id="IPR002018">
    <property type="entry name" value="CarbesteraseB"/>
</dbReference>
<dbReference type="EC" id="3.1.1.-" evidence="3"/>
<dbReference type="AlphaFoldDB" id="A0A8H6HGP4"/>
<comment type="similarity">
    <text evidence="1 3">Belongs to the type-B carboxylesterase/lipase family.</text>
</comment>
<dbReference type="Gene3D" id="3.40.50.1820">
    <property type="entry name" value="alpha/beta hydrolase"/>
    <property type="match status" value="2"/>
</dbReference>
<dbReference type="PROSITE" id="PS00941">
    <property type="entry name" value="CARBOXYLESTERASE_B_2"/>
    <property type="match status" value="1"/>
</dbReference>
<evidence type="ECO:0000256" key="1">
    <source>
        <dbReference type="ARBA" id="ARBA00005964"/>
    </source>
</evidence>
<dbReference type="InterPro" id="IPR050309">
    <property type="entry name" value="Type-B_Carboxylest/Lipase"/>
</dbReference>
<dbReference type="InterPro" id="IPR019826">
    <property type="entry name" value="Carboxylesterase_B_AS"/>
</dbReference>
<feature type="domain" description="Carboxylesterase type B" evidence="4">
    <location>
        <begin position="24"/>
        <end position="305"/>
    </location>
</feature>
<evidence type="ECO:0000256" key="2">
    <source>
        <dbReference type="ARBA" id="ARBA00022801"/>
    </source>
</evidence>
<dbReference type="InterPro" id="IPR019819">
    <property type="entry name" value="Carboxylesterase_B_CS"/>
</dbReference>
<evidence type="ECO:0000313" key="5">
    <source>
        <dbReference type="EMBL" id="KAF6745942.1"/>
    </source>
</evidence>
<dbReference type="Pfam" id="PF00135">
    <property type="entry name" value="COesterase"/>
    <property type="match status" value="2"/>
</dbReference>
<evidence type="ECO:0000259" key="4">
    <source>
        <dbReference type="Pfam" id="PF00135"/>
    </source>
</evidence>
<dbReference type="GO" id="GO:0016787">
    <property type="term" value="F:hydrolase activity"/>
    <property type="evidence" value="ECO:0007669"/>
    <property type="project" value="UniProtKB-KW"/>
</dbReference>
<accession>A0A8H6HGP4</accession>
<dbReference type="EMBL" id="JACGCI010000097">
    <property type="protein sequence ID" value="KAF6745942.1"/>
    <property type="molecule type" value="Genomic_DNA"/>
</dbReference>
<name>A0A8H6HGP4_9AGAR</name>
<sequence length="445" mass="48216">MLKRLSGVILALLLSVNALSQVKLGKATLVGRDVSGTVEFFGGVPFAEPPLGPLRFEPPVLRTQLPPGTRNASAYGKACVPSTVVIGEPPAFSEDCLFINVYRPTGIASTAKLPVLFWVYGGGFGVGSSNKYDGKDIVSRSVERGTPIIYVNFNYRLGPLGFPQGQEADDRQALNLGVLDHIAALEWVQANIHYFGGDSGKVTIFGQSAGGILAGILFLDPQLGKLARAGIFESGVSNSDTSYAAARNEPVWKMFVEKVPSCAAIASSGHTFPCLKNVTTEEMTAAAIESAFEWNSLPWAPVIDNGPGSVFPGLSIPAHRLSVWNGERVIRSTSVLQEVCLNHHKLYHQFGVRHGSEVPYVYGQPPSTDSTGEAISTIVVDYWISFTVSLNPNDKKGAKRPEWPQFTAKNPALLRLEARNTTVIKDDYRKEPLAFLIKNAFVLRR</sequence>
<dbReference type="PANTHER" id="PTHR11559">
    <property type="entry name" value="CARBOXYLESTERASE"/>
    <property type="match status" value="1"/>
</dbReference>
<evidence type="ECO:0000256" key="3">
    <source>
        <dbReference type="RuleBase" id="RU361235"/>
    </source>
</evidence>
<gene>
    <name evidence="5" type="ORF">DFP72DRAFT_1076729</name>
</gene>
<keyword evidence="2 3" id="KW-0378">Hydrolase</keyword>
<keyword evidence="3" id="KW-0732">Signal</keyword>
<dbReference type="PROSITE" id="PS00122">
    <property type="entry name" value="CARBOXYLESTERASE_B_1"/>
    <property type="match status" value="1"/>
</dbReference>
<organism evidence="5 6">
    <name type="scientific">Ephemerocybe angulata</name>
    <dbReference type="NCBI Taxonomy" id="980116"/>
    <lineage>
        <taxon>Eukaryota</taxon>
        <taxon>Fungi</taxon>
        <taxon>Dikarya</taxon>
        <taxon>Basidiomycota</taxon>
        <taxon>Agaricomycotina</taxon>
        <taxon>Agaricomycetes</taxon>
        <taxon>Agaricomycetidae</taxon>
        <taxon>Agaricales</taxon>
        <taxon>Agaricineae</taxon>
        <taxon>Psathyrellaceae</taxon>
        <taxon>Ephemerocybe</taxon>
    </lineage>
</organism>
<reference evidence="5 6" key="1">
    <citation type="submission" date="2020-07" db="EMBL/GenBank/DDBJ databases">
        <title>Comparative genomics of pyrophilous fungi reveals a link between fire events and developmental genes.</title>
        <authorList>
            <consortium name="DOE Joint Genome Institute"/>
            <person name="Steindorff A.S."/>
            <person name="Carver A."/>
            <person name="Calhoun S."/>
            <person name="Stillman K."/>
            <person name="Liu H."/>
            <person name="Lipzen A."/>
            <person name="Pangilinan J."/>
            <person name="Labutti K."/>
            <person name="Bruns T.D."/>
            <person name="Grigoriev I.V."/>
        </authorList>
    </citation>
    <scope>NUCLEOTIDE SEQUENCE [LARGE SCALE GENOMIC DNA]</scope>
    <source>
        <strain evidence="5 6">CBS 144469</strain>
    </source>
</reference>